<evidence type="ECO:0000313" key="4">
    <source>
        <dbReference type="EMBL" id="CAF4260543.1"/>
    </source>
</evidence>
<evidence type="ECO:0000313" key="1">
    <source>
        <dbReference type="EMBL" id="CAF3024634.1"/>
    </source>
</evidence>
<accession>A0A819W618</accession>
<gene>
    <name evidence="4" type="ORF">HFQ381_LOCUS11026</name>
    <name evidence="2" type="ORF">LUA448_LOCUS32311</name>
    <name evidence="1" type="ORF">TIS948_LOCUS2633</name>
    <name evidence="3" type="ORF">UJA718_LOCUS1483</name>
</gene>
<name>A0A819W618_9BILA</name>
<organism evidence="3 5">
    <name type="scientific">Rotaria socialis</name>
    <dbReference type="NCBI Taxonomy" id="392032"/>
    <lineage>
        <taxon>Eukaryota</taxon>
        <taxon>Metazoa</taxon>
        <taxon>Spiralia</taxon>
        <taxon>Gnathifera</taxon>
        <taxon>Rotifera</taxon>
        <taxon>Eurotatoria</taxon>
        <taxon>Bdelloidea</taxon>
        <taxon>Philodinida</taxon>
        <taxon>Philodinidae</taxon>
        <taxon>Rotaria</taxon>
    </lineage>
</organism>
<evidence type="ECO:0000313" key="5">
    <source>
        <dbReference type="Proteomes" id="UP000663873"/>
    </source>
</evidence>
<evidence type="ECO:0000313" key="3">
    <source>
        <dbReference type="EMBL" id="CAF4119700.1"/>
    </source>
</evidence>
<dbReference type="Proteomes" id="UP000663873">
    <property type="component" value="Unassembled WGS sequence"/>
</dbReference>
<evidence type="ECO:0000313" key="2">
    <source>
        <dbReference type="EMBL" id="CAF3638440.1"/>
    </source>
</evidence>
<dbReference type="Proteomes" id="UP000663825">
    <property type="component" value="Unassembled WGS sequence"/>
</dbReference>
<dbReference type="EMBL" id="CAJOBO010000623">
    <property type="protein sequence ID" value="CAF4260543.1"/>
    <property type="molecule type" value="Genomic_DNA"/>
</dbReference>
<dbReference type="EMBL" id="CAJOBP010000089">
    <property type="protein sequence ID" value="CAF4119700.1"/>
    <property type="molecule type" value="Genomic_DNA"/>
</dbReference>
<dbReference type="Proteomes" id="UP000663833">
    <property type="component" value="Unassembled WGS sequence"/>
</dbReference>
<sequence length="78" mass="8915">MNGMKVKTYSIFWLDTSVNNEENMAAQTELRSIINRVRNSANPEEFMQSVHLIRQGDLTFLIVSGQLGCIVVPEMQNR</sequence>
<dbReference type="AlphaFoldDB" id="A0A819W618"/>
<proteinExistence type="predicted"/>
<reference evidence="3" key="1">
    <citation type="submission" date="2021-02" db="EMBL/GenBank/DDBJ databases">
        <authorList>
            <person name="Nowell W R."/>
        </authorList>
    </citation>
    <scope>NUCLEOTIDE SEQUENCE</scope>
</reference>
<dbReference type="EMBL" id="CAJNXB010000120">
    <property type="protein sequence ID" value="CAF3024634.1"/>
    <property type="molecule type" value="Genomic_DNA"/>
</dbReference>
<comment type="caution">
    <text evidence="3">The sequence shown here is derived from an EMBL/GenBank/DDBJ whole genome shotgun (WGS) entry which is preliminary data.</text>
</comment>
<protein>
    <submittedName>
        <fullName evidence="3">Uncharacterized protein</fullName>
    </submittedName>
</protein>
<dbReference type="EMBL" id="CAJNYD010004815">
    <property type="protein sequence ID" value="CAF3638440.1"/>
    <property type="molecule type" value="Genomic_DNA"/>
</dbReference>
<keyword evidence="5" id="KW-1185">Reference proteome</keyword>
<dbReference type="Proteomes" id="UP000663851">
    <property type="component" value="Unassembled WGS sequence"/>
</dbReference>